<proteinExistence type="predicted"/>
<keyword evidence="1" id="KW-0812">Transmembrane</keyword>
<feature type="transmembrane region" description="Helical" evidence="1">
    <location>
        <begin position="68"/>
        <end position="86"/>
    </location>
</feature>
<evidence type="ECO:0000313" key="3">
    <source>
        <dbReference type="Proteomes" id="UP001180536"/>
    </source>
</evidence>
<evidence type="ECO:0000313" key="2">
    <source>
        <dbReference type="EMBL" id="MDR7299024.1"/>
    </source>
</evidence>
<name>A0ABU1ZEH0_9BURK</name>
<feature type="transmembrane region" description="Helical" evidence="1">
    <location>
        <begin position="6"/>
        <end position="39"/>
    </location>
</feature>
<reference evidence="2 3" key="1">
    <citation type="submission" date="2023-07" db="EMBL/GenBank/DDBJ databases">
        <title>Sorghum-associated microbial communities from plants grown in Nebraska, USA.</title>
        <authorList>
            <person name="Schachtman D."/>
        </authorList>
    </citation>
    <scope>NUCLEOTIDE SEQUENCE [LARGE SCALE GENOMIC DNA]</scope>
    <source>
        <strain evidence="2 3">BE310</strain>
    </source>
</reference>
<accession>A0ABU1ZEH0</accession>
<keyword evidence="1" id="KW-0472">Membrane</keyword>
<protein>
    <recommendedName>
        <fullName evidence="4">Phosphatidate cytidylyltransferase</fullName>
    </recommendedName>
</protein>
<dbReference type="Proteomes" id="UP001180536">
    <property type="component" value="Unassembled WGS sequence"/>
</dbReference>
<gene>
    <name evidence="2" type="ORF">J2X16_004392</name>
</gene>
<organism evidence="2 3">
    <name type="scientific">Pelomonas aquatica</name>
    <dbReference type="NCBI Taxonomy" id="431058"/>
    <lineage>
        <taxon>Bacteria</taxon>
        <taxon>Pseudomonadati</taxon>
        <taxon>Pseudomonadota</taxon>
        <taxon>Betaproteobacteria</taxon>
        <taxon>Burkholderiales</taxon>
        <taxon>Sphaerotilaceae</taxon>
        <taxon>Roseateles</taxon>
    </lineage>
</organism>
<evidence type="ECO:0000256" key="1">
    <source>
        <dbReference type="SAM" id="Phobius"/>
    </source>
</evidence>
<dbReference type="EMBL" id="JAVDXQ010000006">
    <property type="protein sequence ID" value="MDR7299024.1"/>
    <property type="molecule type" value="Genomic_DNA"/>
</dbReference>
<keyword evidence="1" id="KW-1133">Transmembrane helix</keyword>
<keyword evidence="3" id="KW-1185">Reference proteome</keyword>
<evidence type="ECO:0008006" key="4">
    <source>
        <dbReference type="Google" id="ProtNLM"/>
    </source>
</evidence>
<sequence>MGKFLLVLVGLMLLVAAVTALVKGVLILAAIVIGLMLLARLYQLRPKAFYAVCIAAAAALLPKTVWPWVGITVMVWLAIEFVHAIYTRLRRPAMPRLPSA</sequence>
<comment type="caution">
    <text evidence="2">The sequence shown here is derived from an EMBL/GenBank/DDBJ whole genome shotgun (WGS) entry which is preliminary data.</text>
</comment>
<dbReference type="RefSeq" id="WP_310348397.1">
    <property type="nucleotide sequence ID" value="NZ_JAVDXQ010000006.1"/>
</dbReference>